<evidence type="ECO:0000259" key="7">
    <source>
        <dbReference type="PROSITE" id="PS50111"/>
    </source>
</evidence>
<dbReference type="RefSeq" id="WP_126597006.1">
    <property type="nucleotide sequence ID" value="NZ_BIFQ01000001.1"/>
</dbReference>
<feature type="region of interest" description="Disordered" evidence="5">
    <location>
        <begin position="649"/>
        <end position="730"/>
    </location>
</feature>
<keyword evidence="6" id="KW-0812">Transmembrane</keyword>
<dbReference type="SUPFAM" id="SSF58104">
    <property type="entry name" value="Methyl-accepting chemotaxis protein (MCP) signaling domain"/>
    <property type="match status" value="1"/>
</dbReference>
<dbReference type="InterPro" id="IPR003660">
    <property type="entry name" value="HAMP_dom"/>
</dbReference>
<accession>A0A401ZGN4</accession>
<dbReference type="PROSITE" id="PS50111">
    <property type="entry name" value="CHEMOTAXIS_TRANSDUC_2"/>
    <property type="match status" value="1"/>
</dbReference>
<feature type="domain" description="Methyl-accepting transducer" evidence="7">
    <location>
        <begin position="368"/>
        <end position="604"/>
    </location>
</feature>
<keyword evidence="6" id="KW-1133">Transmembrane helix</keyword>
<dbReference type="SMART" id="SM00304">
    <property type="entry name" value="HAMP"/>
    <property type="match status" value="2"/>
</dbReference>
<gene>
    <name evidence="9" type="ORF">KDAU_33480</name>
</gene>
<dbReference type="AlphaFoldDB" id="A0A401ZGN4"/>
<dbReference type="Gene3D" id="6.10.340.10">
    <property type="match status" value="1"/>
</dbReference>
<sequence length="730" mass="80282">MFRFISNMRIFPRLIILFVTLVVISSATMVSLGYFYLTTEQTHAQAVKTSFDSQKIATNEQINLQRMNALLQARFAQIFANENTTDLQGDPSLAASGGLIEKDITAREIDFDQTSASYDRNYNISASSNMGTIRSILQHSSANQHFIADQNSALNNVRQTQWHAYQILQDQVLGQLRQPMPQYAPAYKTLYQANLKFLDLQKSWQTVLDTATNVGQAVTDLSNSEIVPLQIGTAIAVALILLVIALTAFIINATISRPLRRLAALTNRIARGDMSERANIPGRDEIHMVATSMNAMLDNIVRLIAEAESRHKTLQMQVEKLISEISPVSEGDLRVQAEAGPDSMGFLASFFNSVITELGSLVINFKTLANEVERATLQTYDETIQLVNETDNQIQKITVATSTIEEMANASRDVVQRAQALARVGNQVYQKTQSGRNAVQRTVEGMGRISTHVHLSSSKVQALEEHSQEINNIVRIIAGIANQTNRLALDASIQAAMAGENGRAFRAVADDIRRSAETAKMQVLNIERIVKQVIQDIEAVTYSIRETEAETGIGIQSSQDAGTAFAAIFNAIEQQSSEISTINHSARHQLVASGNVAQIMQEVYTTTLRSGQSIREESTRMERVAQLAEQLLGSAEVFKLREDQDIFAQSSDETGPNIFPQDAYPATNSGSLPGIGYPDHVNSVSGSFPLIPFPGSQTGEEQNWNGSQPHSQPLPGQSIRRSPNSHITHP</sequence>
<dbReference type="PANTHER" id="PTHR32089:SF112">
    <property type="entry name" value="LYSOZYME-LIKE PROTEIN-RELATED"/>
    <property type="match status" value="1"/>
</dbReference>
<dbReference type="EMBL" id="BIFQ01000001">
    <property type="protein sequence ID" value="GCE06019.1"/>
    <property type="molecule type" value="Genomic_DNA"/>
</dbReference>
<dbReference type="InterPro" id="IPR004089">
    <property type="entry name" value="MCPsignal_dom"/>
</dbReference>
<dbReference type="CDD" id="cd06225">
    <property type="entry name" value="HAMP"/>
    <property type="match status" value="1"/>
</dbReference>
<feature type="coiled-coil region" evidence="4">
    <location>
        <begin position="297"/>
        <end position="324"/>
    </location>
</feature>
<evidence type="ECO:0000256" key="4">
    <source>
        <dbReference type="SAM" id="Coils"/>
    </source>
</evidence>
<dbReference type="Gene3D" id="1.10.287.950">
    <property type="entry name" value="Methyl-accepting chemotaxis protein"/>
    <property type="match status" value="1"/>
</dbReference>
<evidence type="ECO:0000259" key="8">
    <source>
        <dbReference type="PROSITE" id="PS50885"/>
    </source>
</evidence>
<feature type="compositionally biased region" description="Polar residues" evidence="5">
    <location>
        <begin position="695"/>
        <end position="730"/>
    </location>
</feature>
<dbReference type="PROSITE" id="PS50885">
    <property type="entry name" value="HAMP"/>
    <property type="match status" value="1"/>
</dbReference>
<evidence type="ECO:0000256" key="1">
    <source>
        <dbReference type="ARBA" id="ARBA00023224"/>
    </source>
</evidence>
<dbReference type="PANTHER" id="PTHR32089">
    <property type="entry name" value="METHYL-ACCEPTING CHEMOTAXIS PROTEIN MCPB"/>
    <property type="match status" value="1"/>
</dbReference>
<organism evidence="9 10">
    <name type="scientific">Dictyobacter aurantiacus</name>
    <dbReference type="NCBI Taxonomy" id="1936993"/>
    <lineage>
        <taxon>Bacteria</taxon>
        <taxon>Bacillati</taxon>
        <taxon>Chloroflexota</taxon>
        <taxon>Ktedonobacteria</taxon>
        <taxon>Ktedonobacterales</taxon>
        <taxon>Dictyobacteraceae</taxon>
        <taxon>Dictyobacter</taxon>
    </lineage>
</organism>
<feature type="transmembrane region" description="Helical" evidence="6">
    <location>
        <begin position="231"/>
        <end position="251"/>
    </location>
</feature>
<comment type="caution">
    <text evidence="9">The sequence shown here is derived from an EMBL/GenBank/DDBJ whole genome shotgun (WGS) entry which is preliminary data.</text>
</comment>
<evidence type="ECO:0000256" key="2">
    <source>
        <dbReference type="ARBA" id="ARBA00029447"/>
    </source>
</evidence>
<proteinExistence type="inferred from homology"/>
<dbReference type="OrthoDB" id="138587at2"/>
<dbReference type="GO" id="GO:0016020">
    <property type="term" value="C:membrane"/>
    <property type="evidence" value="ECO:0007669"/>
    <property type="project" value="InterPro"/>
</dbReference>
<name>A0A401ZGN4_9CHLR</name>
<evidence type="ECO:0008006" key="11">
    <source>
        <dbReference type="Google" id="ProtNLM"/>
    </source>
</evidence>
<evidence type="ECO:0000313" key="9">
    <source>
        <dbReference type="EMBL" id="GCE06019.1"/>
    </source>
</evidence>
<dbReference type="Proteomes" id="UP000287224">
    <property type="component" value="Unassembled WGS sequence"/>
</dbReference>
<dbReference type="Pfam" id="PF00015">
    <property type="entry name" value="MCPsignal"/>
    <property type="match status" value="1"/>
</dbReference>
<evidence type="ECO:0000256" key="5">
    <source>
        <dbReference type="SAM" id="MobiDB-lite"/>
    </source>
</evidence>
<keyword evidence="10" id="KW-1185">Reference proteome</keyword>
<protein>
    <recommendedName>
        <fullName evidence="11">Methyl-accepting chemotaxis protein</fullName>
    </recommendedName>
</protein>
<evidence type="ECO:0000256" key="6">
    <source>
        <dbReference type="SAM" id="Phobius"/>
    </source>
</evidence>
<dbReference type="GO" id="GO:0007165">
    <property type="term" value="P:signal transduction"/>
    <property type="evidence" value="ECO:0007669"/>
    <property type="project" value="UniProtKB-KW"/>
</dbReference>
<comment type="similarity">
    <text evidence="2">Belongs to the methyl-accepting chemotaxis (MCP) protein family.</text>
</comment>
<dbReference type="Pfam" id="PF00672">
    <property type="entry name" value="HAMP"/>
    <property type="match status" value="1"/>
</dbReference>
<keyword evidence="1 3" id="KW-0807">Transducer</keyword>
<evidence type="ECO:0000256" key="3">
    <source>
        <dbReference type="PROSITE-ProRule" id="PRU00284"/>
    </source>
</evidence>
<dbReference type="SMART" id="SM00283">
    <property type="entry name" value="MA"/>
    <property type="match status" value="1"/>
</dbReference>
<evidence type="ECO:0000313" key="10">
    <source>
        <dbReference type="Proteomes" id="UP000287224"/>
    </source>
</evidence>
<feature type="domain" description="HAMP" evidence="8">
    <location>
        <begin position="253"/>
        <end position="305"/>
    </location>
</feature>
<reference evidence="10" key="1">
    <citation type="submission" date="2018-12" db="EMBL/GenBank/DDBJ databases">
        <title>Tengunoibacter tsumagoiensis gen. nov., sp. nov., Dictyobacter kobayashii sp. nov., D. alpinus sp. nov., and D. joshuensis sp. nov. and description of Dictyobacteraceae fam. nov. within the order Ktedonobacterales isolated from Tengu-no-mugimeshi.</title>
        <authorList>
            <person name="Wang C.M."/>
            <person name="Zheng Y."/>
            <person name="Sakai Y."/>
            <person name="Toyoda A."/>
            <person name="Minakuchi Y."/>
            <person name="Abe K."/>
            <person name="Yokota A."/>
            <person name="Yabe S."/>
        </authorList>
    </citation>
    <scope>NUCLEOTIDE SEQUENCE [LARGE SCALE GENOMIC DNA]</scope>
    <source>
        <strain evidence="10">S-27</strain>
    </source>
</reference>
<keyword evidence="4" id="KW-0175">Coiled coil</keyword>
<keyword evidence="6" id="KW-0472">Membrane</keyword>